<accession>A0A1G8TFF1</accession>
<dbReference type="Proteomes" id="UP000199580">
    <property type="component" value="Unassembled WGS sequence"/>
</dbReference>
<gene>
    <name evidence="1" type="ORF">SAMN04487935_0927</name>
</gene>
<name>A0A1G8TFF1_9FLAO</name>
<evidence type="ECO:0000313" key="1">
    <source>
        <dbReference type="EMBL" id="SDJ39410.1"/>
    </source>
</evidence>
<evidence type="ECO:0000313" key="2">
    <source>
        <dbReference type="Proteomes" id="UP000199580"/>
    </source>
</evidence>
<dbReference type="AlphaFoldDB" id="A0A1G8TFF1"/>
<protein>
    <recommendedName>
        <fullName evidence="3">Lipoprotein</fullName>
    </recommendedName>
</protein>
<proteinExistence type="predicted"/>
<dbReference type="PROSITE" id="PS51257">
    <property type="entry name" value="PROKAR_LIPOPROTEIN"/>
    <property type="match status" value="1"/>
</dbReference>
<sequence>MKFIIFLPLFIITLLGCQSNKGVELEIINQEVISLKVRPAETLKYFSDSTFRLKSKNIITYKLTNNDDKTYFFNLNWYSHQLKNVNGINIGRAYLNFFDNEHKNVLTYGFSPSKGDTCYDEFTKSQQLTAKELGYKIDGMEKFYYDNNNFILYPGETLYFEAYINLPLGGEFQYYNARFNYKKTYKAEILMCSDSINYKKKLSRTVVRTILKNKFEVYHGIIKSKNNIPVRFIE</sequence>
<reference evidence="1 2" key="1">
    <citation type="submission" date="2016-10" db="EMBL/GenBank/DDBJ databases">
        <authorList>
            <person name="de Groot N.N."/>
        </authorList>
    </citation>
    <scope>NUCLEOTIDE SEQUENCE [LARGE SCALE GENOMIC DNA]</scope>
    <source>
        <strain evidence="1 2">CGMCC 1.10076</strain>
    </source>
</reference>
<dbReference type="EMBL" id="FNEZ01000001">
    <property type="protein sequence ID" value="SDJ39410.1"/>
    <property type="molecule type" value="Genomic_DNA"/>
</dbReference>
<dbReference type="OrthoDB" id="1364765at2"/>
<dbReference type="STRING" id="1128970.SAMN04487935_0927"/>
<dbReference type="RefSeq" id="WP_091392211.1">
    <property type="nucleotide sequence ID" value="NZ_BKAI01000002.1"/>
</dbReference>
<organism evidence="1 2">
    <name type="scientific">Flavobacterium noncentrifugens</name>
    <dbReference type="NCBI Taxonomy" id="1128970"/>
    <lineage>
        <taxon>Bacteria</taxon>
        <taxon>Pseudomonadati</taxon>
        <taxon>Bacteroidota</taxon>
        <taxon>Flavobacteriia</taxon>
        <taxon>Flavobacteriales</taxon>
        <taxon>Flavobacteriaceae</taxon>
        <taxon>Flavobacterium</taxon>
    </lineage>
</organism>
<evidence type="ECO:0008006" key="3">
    <source>
        <dbReference type="Google" id="ProtNLM"/>
    </source>
</evidence>
<keyword evidence="2" id="KW-1185">Reference proteome</keyword>